<evidence type="ECO:0008006" key="4">
    <source>
        <dbReference type="Google" id="ProtNLM"/>
    </source>
</evidence>
<dbReference type="RefSeq" id="WP_208717813.1">
    <property type="nucleotide sequence ID" value="NZ_CP024769.1"/>
</dbReference>
<dbReference type="InterPro" id="IPR010640">
    <property type="entry name" value="Low_temperature_requirement_A"/>
</dbReference>
<reference evidence="2 3" key="1">
    <citation type="submission" date="2017-11" db="EMBL/GenBank/DDBJ databases">
        <title>Genome sequence of Pantoea cypripedii NE1.</title>
        <authorList>
            <person name="Nascimento F.X."/>
        </authorList>
    </citation>
    <scope>NUCLEOTIDE SEQUENCE [LARGE SCALE GENOMIC DNA]</scope>
    <source>
        <strain evidence="2 3">NE1</strain>
        <plasmid evidence="3">pne1a</plasmid>
    </source>
</reference>
<feature type="transmembrane region" description="Helical" evidence="1">
    <location>
        <begin position="311"/>
        <end position="333"/>
    </location>
</feature>
<feature type="transmembrane region" description="Helical" evidence="1">
    <location>
        <begin position="366"/>
        <end position="385"/>
    </location>
</feature>
<organism evidence="2 3">
    <name type="scientific">Pantoea cypripedii</name>
    <name type="common">Pectobacterium cypripedii</name>
    <name type="synonym">Erwinia cypripedii</name>
    <dbReference type="NCBI Taxonomy" id="55209"/>
    <lineage>
        <taxon>Bacteria</taxon>
        <taxon>Pseudomonadati</taxon>
        <taxon>Pseudomonadota</taxon>
        <taxon>Gammaproteobacteria</taxon>
        <taxon>Enterobacterales</taxon>
        <taxon>Erwiniaceae</taxon>
        <taxon>Pantoea</taxon>
    </lineage>
</organism>
<dbReference type="EMBL" id="CP024769">
    <property type="protein sequence ID" value="QGY31921.1"/>
    <property type="molecule type" value="Genomic_DNA"/>
</dbReference>
<geneLocation type="plasmid" evidence="3">
    <name>pne1a</name>
</geneLocation>
<dbReference type="AlphaFoldDB" id="A0A6B9G2X7"/>
<feature type="transmembrane region" description="Helical" evidence="1">
    <location>
        <begin position="279"/>
        <end position="299"/>
    </location>
</feature>
<dbReference type="Proteomes" id="UP000502005">
    <property type="component" value="Plasmid pNE1A"/>
</dbReference>
<dbReference type="Pfam" id="PF06772">
    <property type="entry name" value="LtrA"/>
    <property type="match status" value="1"/>
</dbReference>
<evidence type="ECO:0000313" key="3">
    <source>
        <dbReference type="Proteomes" id="UP000502005"/>
    </source>
</evidence>
<proteinExistence type="predicted"/>
<feature type="transmembrane region" description="Helical" evidence="1">
    <location>
        <begin position="235"/>
        <end position="258"/>
    </location>
</feature>
<feature type="transmembrane region" description="Helical" evidence="1">
    <location>
        <begin position="169"/>
        <end position="189"/>
    </location>
</feature>
<feature type="transmembrane region" description="Helical" evidence="1">
    <location>
        <begin position="57"/>
        <end position="77"/>
    </location>
</feature>
<dbReference type="PANTHER" id="PTHR36840">
    <property type="entry name" value="BLL5714 PROTEIN"/>
    <property type="match status" value="1"/>
</dbReference>
<name>A0A6B9G2X7_PANCY</name>
<feature type="transmembrane region" description="Helical" evidence="1">
    <location>
        <begin position="84"/>
        <end position="102"/>
    </location>
</feature>
<evidence type="ECO:0000256" key="1">
    <source>
        <dbReference type="SAM" id="Phobius"/>
    </source>
</evidence>
<feature type="transmembrane region" description="Helical" evidence="1">
    <location>
        <begin position="114"/>
        <end position="133"/>
    </location>
</feature>
<keyword evidence="1" id="KW-0472">Membrane</keyword>
<dbReference type="PANTHER" id="PTHR36840:SF1">
    <property type="entry name" value="BLL5714 PROTEIN"/>
    <property type="match status" value="1"/>
</dbReference>
<feature type="transmembrane region" description="Helical" evidence="1">
    <location>
        <begin position="210"/>
        <end position="229"/>
    </location>
</feature>
<gene>
    <name evidence="2" type="ORF">CUN67_23360</name>
</gene>
<keyword evidence="1" id="KW-0812">Transmembrane</keyword>
<evidence type="ECO:0000313" key="2">
    <source>
        <dbReference type="EMBL" id="QGY31921.1"/>
    </source>
</evidence>
<protein>
    <recommendedName>
        <fullName evidence="4">Low temperature requirement protein A</fullName>
    </recommendedName>
</protein>
<accession>A0A6B9G2X7</accession>
<sequence length="397" mass="43734">MVDQNNHLHTLLRQRDGHHARVTWEELFFDLVYVFAVTQLSHTLLHDLSASGMLHTLILWFAVWLGWQYTCWVTNWFSPETPPIRALLFMVMAAALIMAAALPEAFGDKAGYFVVAYVIIQVGRTAWIVFLLGQQHALTANYRRMLVWLLISAALWCAGARSSDGLRTALWALAVLCEYLSPMSGFAFPGMGRSSTQDWTIEGGHLTERCQLFVIVALGETLLATGGSLASSHEWTFPVLSAMTATFLSAMAVWWLYFGTSGEQATQAITHSADPGRMGAMFHYVHVILVGGIIVMAVGNDLTQEDPEHSVTLLHGAVICAGSIIFLIGSAIYKRVVYGTLPLTHILGALVLCLSVGIIGQLTLEQAGWLTTIIMLITAFAESRVHRHRMMKMKGVS</sequence>
<feature type="transmembrane region" description="Helical" evidence="1">
    <location>
        <begin position="340"/>
        <end position="360"/>
    </location>
</feature>
<feature type="transmembrane region" description="Helical" evidence="1">
    <location>
        <begin position="145"/>
        <end position="163"/>
    </location>
</feature>
<keyword evidence="1" id="KW-1133">Transmembrane helix</keyword>
<keyword evidence="2" id="KW-0614">Plasmid</keyword>